<name>A0A8H6HDK7_9AGAR</name>
<evidence type="ECO:0000256" key="1">
    <source>
        <dbReference type="SAM" id="SignalP"/>
    </source>
</evidence>
<keyword evidence="3" id="KW-1185">Reference proteome</keyword>
<dbReference type="AlphaFoldDB" id="A0A8H6HDK7"/>
<accession>A0A8H6HDK7</accession>
<feature type="signal peptide" evidence="1">
    <location>
        <begin position="1"/>
        <end position="23"/>
    </location>
</feature>
<organism evidence="2 3">
    <name type="scientific">Ephemerocybe angulata</name>
    <dbReference type="NCBI Taxonomy" id="980116"/>
    <lineage>
        <taxon>Eukaryota</taxon>
        <taxon>Fungi</taxon>
        <taxon>Dikarya</taxon>
        <taxon>Basidiomycota</taxon>
        <taxon>Agaricomycotina</taxon>
        <taxon>Agaricomycetes</taxon>
        <taxon>Agaricomycetidae</taxon>
        <taxon>Agaricales</taxon>
        <taxon>Agaricineae</taxon>
        <taxon>Psathyrellaceae</taxon>
        <taxon>Ephemerocybe</taxon>
    </lineage>
</organism>
<dbReference type="EMBL" id="JACGCI010000110">
    <property type="protein sequence ID" value="KAF6745095.1"/>
    <property type="molecule type" value="Genomic_DNA"/>
</dbReference>
<feature type="chain" id="PRO_5034818186" evidence="1">
    <location>
        <begin position="24"/>
        <end position="87"/>
    </location>
</feature>
<comment type="caution">
    <text evidence="2">The sequence shown here is derived from an EMBL/GenBank/DDBJ whole genome shotgun (WGS) entry which is preliminary data.</text>
</comment>
<proteinExistence type="predicted"/>
<dbReference type="Proteomes" id="UP000521943">
    <property type="component" value="Unassembled WGS sequence"/>
</dbReference>
<evidence type="ECO:0000313" key="2">
    <source>
        <dbReference type="EMBL" id="KAF6745095.1"/>
    </source>
</evidence>
<keyword evidence="1" id="KW-0732">Signal</keyword>
<reference evidence="2 3" key="1">
    <citation type="submission" date="2020-07" db="EMBL/GenBank/DDBJ databases">
        <title>Comparative genomics of pyrophilous fungi reveals a link between fire events and developmental genes.</title>
        <authorList>
            <consortium name="DOE Joint Genome Institute"/>
            <person name="Steindorff A.S."/>
            <person name="Carver A."/>
            <person name="Calhoun S."/>
            <person name="Stillman K."/>
            <person name="Liu H."/>
            <person name="Lipzen A."/>
            <person name="Pangilinan J."/>
            <person name="Labutti K."/>
            <person name="Bruns T.D."/>
            <person name="Grigoriev I.V."/>
        </authorList>
    </citation>
    <scope>NUCLEOTIDE SEQUENCE [LARGE SCALE GENOMIC DNA]</scope>
    <source>
        <strain evidence="2 3">CBS 144469</strain>
    </source>
</reference>
<protein>
    <submittedName>
        <fullName evidence="2">Uncharacterized protein</fullName>
    </submittedName>
</protein>
<sequence>MRFNILATTTIGAFYLSTTLTSALPKGSKSGLIPNLDSSDEIGTTMWDTLAETGDGSSTVEAIEKRNTLSSCRTDVTCGLDGNVGAY</sequence>
<evidence type="ECO:0000313" key="3">
    <source>
        <dbReference type="Proteomes" id="UP000521943"/>
    </source>
</evidence>
<gene>
    <name evidence="2" type="ORF">DFP72DRAFT_1176475</name>
</gene>